<dbReference type="SMART" id="SM00248">
    <property type="entry name" value="ANK"/>
    <property type="match status" value="6"/>
</dbReference>
<dbReference type="SUPFAM" id="SSF52151">
    <property type="entry name" value="FabD/lysophospholipase-like"/>
    <property type="match status" value="1"/>
</dbReference>
<dbReference type="AlphaFoldDB" id="A0A8B8FZT3"/>
<dbReference type="Pfam" id="PF13606">
    <property type="entry name" value="Ank_3"/>
    <property type="match status" value="1"/>
</dbReference>
<evidence type="ECO:0000256" key="8">
    <source>
        <dbReference type="PROSITE-ProRule" id="PRU01161"/>
    </source>
</evidence>
<dbReference type="GO" id="GO:0005739">
    <property type="term" value="C:mitochondrion"/>
    <property type="evidence" value="ECO:0007669"/>
    <property type="project" value="TreeGrafter"/>
</dbReference>
<keyword evidence="3 8" id="KW-0378">Hydrolase</keyword>
<evidence type="ECO:0000256" key="4">
    <source>
        <dbReference type="ARBA" id="ARBA00023043"/>
    </source>
</evidence>
<dbReference type="GO" id="GO:0016042">
    <property type="term" value="P:lipid catabolic process"/>
    <property type="evidence" value="ECO:0007669"/>
    <property type="project" value="UniProtKB-UniRule"/>
</dbReference>
<dbReference type="InterPro" id="IPR047148">
    <property type="entry name" value="PLPL9"/>
</dbReference>
<dbReference type="OrthoDB" id="10021675at2759"/>
<dbReference type="PANTHER" id="PTHR24139">
    <property type="entry name" value="CALCIUM-INDEPENDENT PHOSPHOLIPASE A2"/>
    <property type="match status" value="1"/>
</dbReference>
<dbReference type="GO" id="GO:0052816">
    <property type="term" value="F:long-chain fatty acyl-CoA hydrolase activity"/>
    <property type="evidence" value="ECO:0007669"/>
    <property type="project" value="TreeGrafter"/>
</dbReference>
<dbReference type="PANTHER" id="PTHR24139:SF34">
    <property type="entry name" value="85_88 KDA CALCIUM-INDEPENDENT PHOSPHOLIPASE A2"/>
    <property type="match status" value="1"/>
</dbReference>
<dbReference type="InterPro" id="IPR036770">
    <property type="entry name" value="Ankyrin_rpt-contain_sf"/>
</dbReference>
<evidence type="ECO:0000256" key="1">
    <source>
        <dbReference type="ARBA" id="ARBA00013278"/>
    </source>
</evidence>
<feature type="domain" description="PNPLA" evidence="9">
    <location>
        <begin position="468"/>
        <end position="650"/>
    </location>
</feature>
<keyword evidence="5 8" id="KW-0443">Lipid metabolism</keyword>
<keyword evidence="4 7" id="KW-0040">ANK repeat</keyword>
<evidence type="ECO:0000256" key="6">
    <source>
        <dbReference type="ARBA" id="ARBA00023422"/>
    </source>
</evidence>
<dbReference type="PROSITE" id="PS50088">
    <property type="entry name" value="ANK_REPEAT"/>
    <property type="match status" value="4"/>
</dbReference>
<protein>
    <recommendedName>
        <fullName evidence="1">phospholipase A2</fullName>
        <ecNumber evidence="1">3.1.1.4</ecNumber>
    </recommendedName>
</protein>
<dbReference type="PROSITE" id="PS50297">
    <property type="entry name" value="ANK_REP_REGION"/>
    <property type="match status" value="3"/>
</dbReference>
<keyword evidence="10" id="KW-1185">Reference proteome</keyword>
<sequence>MSWLNSIRGFFTPDNNPSRVIEVKSEKYSDRNVHCRYDPIMLYQADNNNTSEIVLHLSRAESLTTSYSLFRSPDIYECEIRFFILKEKLPEILRISKDGYSVTMIQQLCDTLVENPSWNEAHVVVRLVMIDILSHPSILKFLNVPDECYGISPLQLAIYDNSFNVVKALIGLDVSLEHLDNEANSVFHYAAKSSSDIILVLSKVSTKCLNYRNINGFTPLHLACQADKPDCVKELLVCGADVNIPAGIPEKNVSENKLPGIVKDYLQDNHKKLFVEDMKFGGTPLHWSSSREVIDSLIANNCDINALNFDKRTALHIMVIRNRFDCVMGLLCNGANVNIADVDGNTPMHFAVKNNLIPIIHALIAFEADIDYVNNKGISPRHIAATNNGPDKISEKIIYILHAVGAKRCQNVLLETECTNGCAWNKEYNGLPPQKPISMPVRCIVTAMEELMEERIDVNKNYRGGRVLSLDGGGIRGLVLISVLLHIENATKVPIIHCFDWISGTSTGGILALGLACGKSLHECLCLYFRLKQLVFQGSKPYASEVLENMLQETLGANTYMSDIKHPKLLVTGLLADRKPVDLHFFRNYTSPSDMLNLDHPCDYPPPPPPNEQLAWKAARASGAAPSYFRMFGRFLDGGLISNNPTLDTLTEIEEYNLALYKTNRTHEMIDPTVVVSVGTGCIPVTEMKNLDIFKPSSVSDGFRLVFGFSALGLLLIDQATQSDGRVVDRARSWCYKTKTAFFRFCPQMSEDVAMDEKDDVKLVKILWETKVDMVRNNGKVSKLAQLLK</sequence>
<dbReference type="EC" id="3.1.1.4" evidence="1"/>
<feature type="repeat" description="ANK" evidence="7">
    <location>
        <begin position="149"/>
        <end position="181"/>
    </location>
</feature>
<evidence type="ECO:0000256" key="5">
    <source>
        <dbReference type="ARBA" id="ARBA00023098"/>
    </source>
</evidence>
<reference evidence="11" key="1">
    <citation type="submission" date="2025-08" db="UniProtKB">
        <authorList>
            <consortium name="RefSeq"/>
        </authorList>
    </citation>
    <scope>IDENTIFICATION</scope>
    <source>
        <tissue evidence="11">Whole body</tissue>
    </source>
</reference>
<feature type="repeat" description="ANK" evidence="7">
    <location>
        <begin position="215"/>
        <end position="247"/>
    </location>
</feature>
<organism evidence="10 11">
    <name type="scientific">Sipha flava</name>
    <name type="common">yellow sugarcane aphid</name>
    <dbReference type="NCBI Taxonomy" id="143950"/>
    <lineage>
        <taxon>Eukaryota</taxon>
        <taxon>Metazoa</taxon>
        <taxon>Ecdysozoa</taxon>
        <taxon>Arthropoda</taxon>
        <taxon>Hexapoda</taxon>
        <taxon>Insecta</taxon>
        <taxon>Pterygota</taxon>
        <taxon>Neoptera</taxon>
        <taxon>Paraneoptera</taxon>
        <taxon>Hemiptera</taxon>
        <taxon>Sternorrhyncha</taxon>
        <taxon>Aphidomorpha</taxon>
        <taxon>Aphidoidea</taxon>
        <taxon>Aphididae</taxon>
        <taxon>Sipha</taxon>
    </lineage>
</organism>
<evidence type="ECO:0000256" key="2">
    <source>
        <dbReference type="ARBA" id="ARBA00022737"/>
    </source>
</evidence>
<feature type="active site" description="Proton acceptor" evidence="8">
    <location>
        <position position="637"/>
    </location>
</feature>
<feature type="repeat" description="ANK" evidence="7">
    <location>
        <begin position="343"/>
        <end position="375"/>
    </location>
</feature>
<dbReference type="GO" id="GO:0047499">
    <property type="term" value="F:calcium-independent phospholipase A2 activity"/>
    <property type="evidence" value="ECO:0007669"/>
    <property type="project" value="InterPro"/>
</dbReference>
<evidence type="ECO:0000256" key="7">
    <source>
        <dbReference type="PROSITE-ProRule" id="PRU00023"/>
    </source>
</evidence>
<keyword evidence="2" id="KW-0677">Repeat</keyword>
<dbReference type="Pfam" id="PF01734">
    <property type="entry name" value="Patatin"/>
    <property type="match status" value="1"/>
</dbReference>
<dbReference type="CTD" id="39160"/>
<dbReference type="InterPro" id="IPR002110">
    <property type="entry name" value="Ankyrin_rpt"/>
</dbReference>
<feature type="short sequence motif" description="GXGXXG" evidence="8">
    <location>
        <begin position="472"/>
        <end position="477"/>
    </location>
</feature>
<name>A0A8B8FZT3_9HEMI</name>
<dbReference type="PROSITE" id="PS51635">
    <property type="entry name" value="PNPLA"/>
    <property type="match status" value="1"/>
</dbReference>
<comment type="catalytic activity">
    <reaction evidence="6">
        <text>a 1,2-diacyl-sn-glycero-3-phosphocholine + H2O = a 1-acyl-sn-glycero-3-phosphocholine + a fatty acid + H(+)</text>
        <dbReference type="Rhea" id="RHEA:15801"/>
        <dbReference type="ChEBI" id="CHEBI:15377"/>
        <dbReference type="ChEBI" id="CHEBI:15378"/>
        <dbReference type="ChEBI" id="CHEBI:28868"/>
        <dbReference type="ChEBI" id="CHEBI:57643"/>
        <dbReference type="ChEBI" id="CHEBI:58168"/>
        <dbReference type="EC" id="3.1.1.4"/>
    </reaction>
    <physiologicalReaction direction="left-to-right" evidence="6">
        <dbReference type="Rhea" id="RHEA:15802"/>
    </physiologicalReaction>
</comment>
<feature type="short sequence motif" description="GXSXG" evidence="8">
    <location>
        <begin position="504"/>
        <end position="508"/>
    </location>
</feature>
<dbReference type="GeneID" id="112687774"/>
<dbReference type="RefSeq" id="XP_025416479.1">
    <property type="nucleotide sequence ID" value="XM_025560694.1"/>
</dbReference>
<proteinExistence type="predicted"/>
<evidence type="ECO:0000256" key="3">
    <source>
        <dbReference type="ARBA" id="ARBA00022801"/>
    </source>
</evidence>
<feature type="repeat" description="ANK" evidence="7">
    <location>
        <begin position="310"/>
        <end position="342"/>
    </location>
</feature>
<evidence type="ECO:0000259" key="9">
    <source>
        <dbReference type="PROSITE" id="PS51635"/>
    </source>
</evidence>
<evidence type="ECO:0000313" key="10">
    <source>
        <dbReference type="Proteomes" id="UP000694846"/>
    </source>
</evidence>
<dbReference type="Proteomes" id="UP000694846">
    <property type="component" value="Unplaced"/>
</dbReference>
<dbReference type="InterPro" id="IPR002641">
    <property type="entry name" value="PNPLA_dom"/>
</dbReference>
<evidence type="ECO:0000313" key="11">
    <source>
        <dbReference type="RefSeq" id="XP_025416479.1"/>
    </source>
</evidence>
<feature type="active site" description="Nucleophile" evidence="8">
    <location>
        <position position="506"/>
    </location>
</feature>
<dbReference type="SUPFAM" id="SSF48403">
    <property type="entry name" value="Ankyrin repeat"/>
    <property type="match status" value="1"/>
</dbReference>
<dbReference type="Gene3D" id="1.25.40.20">
    <property type="entry name" value="Ankyrin repeat-containing domain"/>
    <property type="match status" value="2"/>
</dbReference>
<dbReference type="Pfam" id="PF12796">
    <property type="entry name" value="Ank_2"/>
    <property type="match status" value="2"/>
</dbReference>
<dbReference type="Gene3D" id="3.40.1090.10">
    <property type="entry name" value="Cytosolic phospholipase A2 catalytic domain"/>
    <property type="match status" value="1"/>
</dbReference>
<accession>A0A8B8FZT3</accession>
<dbReference type="InterPro" id="IPR016035">
    <property type="entry name" value="Acyl_Trfase/lysoPLipase"/>
</dbReference>
<feature type="short sequence motif" description="DGA/G" evidence="8">
    <location>
        <begin position="637"/>
        <end position="639"/>
    </location>
</feature>
<keyword evidence="8" id="KW-0442">Lipid degradation</keyword>
<gene>
    <name evidence="11" type="primary">LOC112687774</name>
</gene>
<dbReference type="GO" id="GO:2000304">
    <property type="term" value="P:positive regulation of ceramide biosynthetic process"/>
    <property type="evidence" value="ECO:0007669"/>
    <property type="project" value="TreeGrafter"/>
</dbReference>